<dbReference type="PANTHER" id="PTHR43798:SF33">
    <property type="entry name" value="HYDROLASE, PUTATIVE (AFU_ORTHOLOGUE AFUA_2G14860)-RELATED"/>
    <property type="match status" value="1"/>
</dbReference>
<feature type="domain" description="AB hydrolase-1" evidence="1">
    <location>
        <begin position="43"/>
        <end position="261"/>
    </location>
</feature>
<organism evidence="2 3">
    <name type="scientific">Aromatoleum evansii</name>
    <name type="common">Azoarcus evansii</name>
    <dbReference type="NCBI Taxonomy" id="59406"/>
    <lineage>
        <taxon>Bacteria</taxon>
        <taxon>Pseudomonadati</taxon>
        <taxon>Pseudomonadota</taxon>
        <taxon>Betaproteobacteria</taxon>
        <taxon>Rhodocyclales</taxon>
        <taxon>Rhodocyclaceae</taxon>
        <taxon>Aromatoleum</taxon>
    </lineage>
</organism>
<gene>
    <name evidence="2" type="ORF">U5817_15560</name>
</gene>
<dbReference type="EMBL" id="CP141259">
    <property type="protein sequence ID" value="WRL44621.1"/>
    <property type="molecule type" value="Genomic_DNA"/>
</dbReference>
<dbReference type="InterPro" id="IPR000073">
    <property type="entry name" value="AB_hydrolase_1"/>
</dbReference>
<reference evidence="2 3" key="1">
    <citation type="submission" date="2023-12" db="EMBL/GenBank/DDBJ databases">
        <title>A. evansii MAY27, complete genome.</title>
        <authorList>
            <person name="Wang Y."/>
        </authorList>
    </citation>
    <scope>NUCLEOTIDE SEQUENCE [LARGE SCALE GENOMIC DNA]</scope>
    <source>
        <strain evidence="2 3">MAY27</strain>
    </source>
</reference>
<proteinExistence type="predicted"/>
<protein>
    <submittedName>
        <fullName evidence="2">Alpha/beta hydrolase</fullName>
    </submittedName>
</protein>
<name>A0ABZ1AJN8_AROEV</name>
<dbReference type="Gene3D" id="3.40.50.1820">
    <property type="entry name" value="alpha/beta hydrolase"/>
    <property type="match status" value="1"/>
</dbReference>
<dbReference type="InterPro" id="IPR050266">
    <property type="entry name" value="AB_hydrolase_sf"/>
</dbReference>
<sequence length="272" mass="30070">MTDLNTPGIHSCDHWIEHPQGRIFARSWTPPGAAGNPRPQSPIVLFHDSLGCVELWRDFPAALSAATGRRVLAYDRLGFGRSDPRRDLPALDFVADEAASYFPIVREQLGIGRFVAFGHSVGGGMAVNCAAAFGAECEVLITESAQVFPEERTLSSIAEAKEQFRDDTQLKRLERYHGDKARWVVDAWTESWLHPEFAAWTLEGVLPRVTSPVLAIHGIHDEYGTTTHPEMIGNLSSGPSRVEILPDTYHVPHRERPAVVLNLVAEFLDSIG</sequence>
<dbReference type="SUPFAM" id="SSF53474">
    <property type="entry name" value="alpha/beta-Hydrolases"/>
    <property type="match status" value="1"/>
</dbReference>
<dbReference type="InterPro" id="IPR029058">
    <property type="entry name" value="AB_hydrolase_fold"/>
</dbReference>
<dbReference type="Proteomes" id="UP001626593">
    <property type="component" value="Chromosome"/>
</dbReference>
<dbReference type="RefSeq" id="WP_407277961.1">
    <property type="nucleotide sequence ID" value="NZ_CP141259.1"/>
</dbReference>
<keyword evidence="2" id="KW-0378">Hydrolase</keyword>
<dbReference type="GO" id="GO:0016787">
    <property type="term" value="F:hydrolase activity"/>
    <property type="evidence" value="ECO:0007669"/>
    <property type="project" value="UniProtKB-KW"/>
</dbReference>
<dbReference type="Pfam" id="PF12697">
    <property type="entry name" value="Abhydrolase_6"/>
    <property type="match status" value="1"/>
</dbReference>
<evidence type="ECO:0000313" key="2">
    <source>
        <dbReference type="EMBL" id="WRL44621.1"/>
    </source>
</evidence>
<dbReference type="PRINTS" id="PR00111">
    <property type="entry name" value="ABHYDROLASE"/>
</dbReference>
<accession>A0ABZ1AJN8</accession>
<keyword evidence="3" id="KW-1185">Reference proteome</keyword>
<evidence type="ECO:0000259" key="1">
    <source>
        <dbReference type="Pfam" id="PF12697"/>
    </source>
</evidence>
<evidence type="ECO:0000313" key="3">
    <source>
        <dbReference type="Proteomes" id="UP001626593"/>
    </source>
</evidence>
<dbReference type="PANTHER" id="PTHR43798">
    <property type="entry name" value="MONOACYLGLYCEROL LIPASE"/>
    <property type="match status" value="1"/>
</dbReference>